<dbReference type="GO" id="GO:0016491">
    <property type="term" value="F:oxidoreductase activity"/>
    <property type="evidence" value="ECO:0007669"/>
    <property type="project" value="InterPro"/>
</dbReference>
<accession>A0A853KZ23</accession>
<dbReference type="GO" id="GO:0050660">
    <property type="term" value="F:flavin adenine dinucleotide binding"/>
    <property type="evidence" value="ECO:0007669"/>
    <property type="project" value="InterPro"/>
</dbReference>
<feature type="domain" description="FAD/NAD(P)-binding" evidence="3">
    <location>
        <begin position="33"/>
        <end position="147"/>
    </location>
</feature>
<dbReference type="Pfam" id="PF07992">
    <property type="entry name" value="Pyr_redox_2"/>
    <property type="match status" value="1"/>
</dbReference>
<evidence type="ECO:0000259" key="4">
    <source>
        <dbReference type="Pfam" id="PF09242"/>
    </source>
</evidence>
<dbReference type="InterPro" id="IPR049386">
    <property type="entry name" value="FCSD_central"/>
</dbReference>
<dbReference type="InterPro" id="IPR006311">
    <property type="entry name" value="TAT_signal"/>
</dbReference>
<name>A0A853KZ23_9PROT</name>
<sequence length="424" mass="45662">MSIVTRRTFNKFLGAGAGAMAMPGILRAQGRKNVVIVGGGAGGATVARHLAEKAGGAINITLIEDSEKYTTCFFSNLYLGGYRDFASITHGYDRLINDYGIRKVTARAEEIDRTAQQVRTSTGETIPYDRLVLSPGIDLVFDSVPGYSAELAEIAPHAWEAGPQTQLLKSKIDGLKNGDQVVMVAPPNPYRCPPGPYERVSMIAHTLKARGLTDYTIVVLDPKEKFSKQGLFAEGWEKYYPGMVEWYGPNIHGGIKSVDVEAGTVETDFDTFSGALLNIIPAQQAGSIAISAGLSDDSGFCPVDAESMRSKRDQKIFVIGDASIAGAMPKSGSAANSQAKVVVMHLMADLMDTRVFPARYLNTCWSLVETNDGIKVGAQYGNVDGAIASTSSFISQPDEGADVRRHTFEESVAWYDGITKDMFG</sequence>
<dbReference type="Pfam" id="PF09242">
    <property type="entry name" value="FCSD-flav_bind"/>
    <property type="match status" value="1"/>
</dbReference>
<dbReference type="InterPro" id="IPR052541">
    <property type="entry name" value="SQRD"/>
</dbReference>
<dbReference type="PANTHER" id="PTHR43755">
    <property type="match status" value="1"/>
</dbReference>
<dbReference type="InterPro" id="IPR037092">
    <property type="entry name" value="FlavoCytC_S_DH_flav-bd_sf"/>
</dbReference>
<evidence type="ECO:0000313" key="7">
    <source>
        <dbReference type="Proteomes" id="UP000094009"/>
    </source>
</evidence>
<feature type="domain" description="Sulfide dehydrogenase [flavocytochrome c] flavoprotein chain central" evidence="5">
    <location>
        <begin position="165"/>
        <end position="281"/>
    </location>
</feature>
<evidence type="ECO:0000259" key="3">
    <source>
        <dbReference type="Pfam" id="PF07992"/>
    </source>
</evidence>
<dbReference type="AlphaFoldDB" id="A0A853KZ23"/>
<evidence type="ECO:0000313" key="6">
    <source>
        <dbReference type="EMBL" id="OAZ09397.1"/>
    </source>
</evidence>
<comment type="caution">
    <text evidence="6">The sequence shown here is derived from an EMBL/GenBank/DDBJ whole genome shotgun (WGS) entry which is preliminary data.</text>
</comment>
<dbReference type="SUPFAM" id="SSF55424">
    <property type="entry name" value="FAD/NAD-linked reductases, dimerisation (C-terminal) domain"/>
    <property type="match status" value="1"/>
</dbReference>
<dbReference type="InterPro" id="IPR016156">
    <property type="entry name" value="FAD/NAD-linked_Rdtase_dimer_sf"/>
</dbReference>
<evidence type="ECO:0000256" key="1">
    <source>
        <dbReference type="ARBA" id="ARBA00022630"/>
    </source>
</evidence>
<feature type="domain" description="Flavocytochrome c sulphide dehydrogenase flavin-binding" evidence="4">
    <location>
        <begin position="358"/>
        <end position="423"/>
    </location>
</feature>
<dbReference type="SUPFAM" id="SSF51905">
    <property type="entry name" value="FAD/NAD(P)-binding domain"/>
    <property type="match status" value="2"/>
</dbReference>
<keyword evidence="2" id="KW-0274">FAD</keyword>
<keyword evidence="1" id="KW-0285">Flavoprotein</keyword>
<dbReference type="InterPro" id="IPR023753">
    <property type="entry name" value="FAD/NAD-binding_dom"/>
</dbReference>
<dbReference type="Pfam" id="PF21706">
    <property type="entry name" value="FCSD_central"/>
    <property type="match status" value="1"/>
</dbReference>
<gene>
    <name evidence="6" type="ORF">TH4_13160</name>
</gene>
<evidence type="ECO:0000259" key="5">
    <source>
        <dbReference type="Pfam" id="PF21706"/>
    </source>
</evidence>
<organism evidence="6 7">
    <name type="scientific">Thalassospira tepidiphila MCCC 1A03514</name>
    <dbReference type="NCBI Taxonomy" id="1177930"/>
    <lineage>
        <taxon>Bacteria</taxon>
        <taxon>Pseudomonadati</taxon>
        <taxon>Pseudomonadota</taxon>
        <taxon>Alphaproteobacteria</taxon>
        <taxon>Rhodospirillales</taxon>
        <taxon>Thalassospiraceae</taxon>
        <taxon>Thalassospira</taxon>
    </lineage>
</organism>
<evidence type="ECO:0000256" key="2">
    <source>
        <dbReference type="ARBA" id="ARBA00022827"/>
    </source>
</evidence>
<dbReference type="RefSeq" id="WP_064781408.1">
    <property type="nucleotide sequence ID" value="NZ_JPVZ01000005.1"/>
</dbReference>
<dbReference type="Gene3D" id="3.90.760.10">
    <property type="entry name" value="Flavocytochrome c sulphide dehydrogenase, flavin-binding domain"/>
    <property type="match status" value="1"/>
</dbReference>
<dbReference type="InterPro" id="IPR015323">
    <property type="entry name" value="FlavoCytC_S_DH_flav-bd"/>
</dbReference>
<proteinExistence type="predicted"/>
<protein>
    <submittedName>
        <fullName evidence="6">Flavocytochrome C</fullName>
    </submittedName>
</protein>
<dbReference type="PROSITE" id="PS51318">
    <property type="entry name" value="TAT"/>
    <property type="match status" value="1"/>
</dbReference>
<dbReference type="EMBL" id="JPVZ01000005">
    <property type="protein sequence ID" value="OAZ09397.1"/>
    <property type="molecule type" value="Genomic_DNA"/>
</dbReference>
<reference evidence="6 7" key="1">
    <citation type="submission" date="2014-07" db="EMBL/GenBank/DDBJ databases">
        <title>Draft genome sequence of Thalassospira tepidiphila 1-1B.</title>
        <authorList>
            <person name="Lai Q."/>
            <person name="Shao Z."/>
        </authorList>
    </citation>
    <scope>NUCLEOTIDE SEQUENCE [LARGE SCALE GENOMIC DNA]</scope>
    <source>
        <strain evidence="6 7">MCCC 1A03514</strain>
    </source>
</reference>
<dbReference type="PANTHER" id="PTHR43755:SF1">
    <property type="entry name" value="FAD-DEPENDENT PYRIDINE NUCLEOTIDE-DISULPHIDE OXIDOREDUCTASE"/>
    <property type="match status" value="1"/>
</dbReference>
<dbReference type="InterPro" id="IPR036188">
    <property type="entry name" value="FAD/NAD-bd_sf"/>
</dbReference>
<dbReference type="Proteomes" id="UP000094009">
    <property type="component" value="Unassembled WGS sequence"/>
</dbReference>
<dbReference type="Gene3D" id="3.50.50.60">
    <property type="entry name" value="FAD/NAD(P)-binding domain"/>
    <property type="match status" value="2"/>
</dbReference>